<evidence type="ECO:0000256" key="2">
    <source>
        <dbReference type="SAM" id="SignalP"/>
    </source>
</evidence>
<gene>
    <name evidence="3" type="ORF">PDE001_LOCUS8271</name>
</gene>
<evidence type="ECO:0000256" key="1">
    <source>
        <dbReference type="SAM" id="MobiDB-lite"/>
    </source>
</evidence>
<feature type="region of interest" description="Disordered" evidence="1">
    <location>
        <begin position="33"/>
        <end position="118"/>
    </location>
</feature>
<reference evidence="3" key="1">
    <citation type="submission" date="2022-12" db="EMBL/GenBank/DDBJ databases">
        <authorList>
            <person name="Webb A."/>
        </authorList>
    </citation>
    <scope>NUCLEOTIDE SEQUENCE</scope>
    <source>
        <strain evidence="3">Pd1</strain>
    </source>
</reference>
<sequence>MFRKLAVWTVVLVAVLSNDALALHQGNAFTPMTGGDQMGGSHGFSTMTPPDTPSTGATSSAPITLSTSSPTTSAGTEPLRVTPSAKTRTVEKGAHVLDCNSNFPSEKPEEAPKATHAVKPATSTLEIVKPTVSTPNLTNNSVVTPVQAVTPATDVVDSKTVSGNNEQTMQQANTQSGNQSGEASTGTGTFAFVGCVAAVATIGVAVSRVKKARDADADADAALVTPGENENIHIEIRNTPAGGSTIL</sequence>
<dbReference type="AlphaFoldDB" id="A0AAV0V079"/>
<keyword evidence="4" id="KW-1185">Reference proteome</keyword>
<organism evidence="3 4">
    <name type="scientific">Peronospora destructor</name>
    <dbReference type="NCBI Taxonomy" id="86335"/>
    <lineage>
        <taxon>Eukaryota</taxon>
        <taxon>Sar</taxon>
        <taxon>Stramenopiles</taxon>
        <taxon>Oomycota</taxon>
        <taxon>Peronosporomycetes</taxon>
        <taxon>Peronosporales</taxon>
        <taxon>Peronosporaceae</taxon>
        <taxon>Peronospora</taxon>
    </lineage>
</organism>
<accession>A0AAV0V079</accession>
<dbReference type="EMBL" id="CANTFM010001715">
    <property type="protein sequence ID" value="CAI5742472.1"/>
    <property type="molecule type" value="Genomic_DNA"/>
</dbReference>
<keyword evidence="2" id="KW-0732">Signal</keyword>
<feature type="signal peptide" evidence="2">
    <location>
        <begin position="1"/>
        <end position="22"/>
    </location>
</feature>
<evidence type="ECO:0000313" key="3">
    <source>
        <dbReference type="EMBL" id="CAI5742472.1"/>
    </source>
</evidence>
<feature type="compositionally biased region" description="Polar residues" evidence="1">
    <location>
        <begin position="43"/>
        <end position="56"/>
    </location>
</feature>
<proteinExistence type="predicted"/>
<dbReference type="Proteomes" id="UP001162029">
    <property type="component" value="Unassembled WGS sequence"/>
</dbReference>
<comment type="caution">
    <text evidence="3">The sequence shown here is derived from an EMBL/GenBank/DDBJ whole genome shotgun (WGS) entry which is preliminary data.</text>
</comment>
<name>A0AAV0V079_9STRA</name>
<feature type="compositionally biased region" description="Low complexity" evidence="1">
    <location>
        <begin position="57"/>
        <end position="78"/>
    </location>
</feature>
<feature type="chain" id="PRO_5043684619" evidence="2">
    <location>
        <begin position="23"/>
        <end position="247"/>
    </location>
</feature>
<evidence type="ECO:0000313" key="4">
    <source>
        <dbReference type="Proteomes" id="UP001162029"/>
    </source>
</evidence>
<protein>
    <submittedName>
        <fullName evidence="3">Uncharacterized protein</fullName>
    </submittedName>
</protein>